<name>A0A8T9BQT9_9HELO</name>
<gene>
    <name evidence="2" type="ORF">LSUE1_G009778</name>
</gene>
<evidence type="ECO:0000256" key="1">
    <source>
        <dbReference type="ARBA" id="ARBA00005254"/>
    </source>
</evidence>
<dbReference type="PANTHER" id="PTHR43684">
    <property type="match status" value="1"/>
</dbReference>
<dbReference type="Gene3D" id="3.90.226.10">
    <property type="entry name" value="2-enoyl-CoA Hydratase, Chain A, domain 1"/>
    <property type="match status" value="1"/>
</dbReference>
<sequence length="285" mass="30793">MSLPLPSSYNTLSLPDILLSHIPSTSPTPTPVILITLHRPRAHNAFTDAMALSLVTALDTLSSDPRVKCIVVTGHGRMDGGGQVALAVHRCRKPVVAAVNGSAVGVGVTMTLPMNIRVCSERAKIGFVFARRGIVMEAASSYFLPRLIGHSAAMHLITTGSVYPSTHPLLSSLFTSIVPESDVLPTALSLAADIAKNTSTVSTALMKDMMWRGPGSAEETHLLDSKILLELFEGRDKLEGVESFLKKREPRFEGRMERDAPQAWPWWAPVDVKAPQPGVKKESKL</sequence>
<dbReference type="InterPro" id="IPR051053">
    <property type="entry name" value="ECH/Chromodomain_protein"/>
</dbReference>
<evidence type="ECO:0000313" key="2">
    <source>
        <dbReference type="EMBL" id="TVY52589.1"/>
    </source>
</evidence>
<keyword evidence="3" id="KW-1185">Reference proteome</keyword>
<dbReference type="SUPFAM" id="SSF52096">
    <property type="entry name" value="ClpP/crotonase"/>
    <property type="match status" value="1"/>
</dbReference>
<dbReference type="EMBL" id="QGMK01003483">
    <property type="protein sequence ID" value="TVY52589.1"/>
    <property type="molecule type" value="Genomic_DNA"/>
</dbReference>
<dbReference type="InterPro" id="IPR014748">
    <property type="entry name" value="Enoyl-CoA_hydra_C"/>
</dbReference>
<comment type="caution">
    <text evidence="2">The sequence shown here is derived from an EMBL/GenBank/DDBJ whole genome shotgun (WGS) entry which is preliminary data.</text>
</comment>
<reference evidence="2 3" key="1">
    <citation type="submission" date="2018-05" db="EMBL/GenBank/DDBJ databases">
        <title>Genome sequencing and assembly of the regulated plant pathogen Lachnellula willkommii and related sister species for the development of diagnostic species identification markers.</title>
        <authorList>
            <person name="Giroux E."/>
            <person name="Bilodeau G."/>
        </authorList>
    </citation>
    <scope>NUCLEOTIDE SEQUENCE [LARGE SCALE GENOMIC DNA]</scope>
    <source>
        <strain evidence="2 3">CBS 268.59</strain>
    </source>
</reference>
<organism evidence="2 3">
    <name type="scientific">Lachnellula suecica</name>
    <dbReference type="NCBI Taxonomy" id="602035"/>
    <lineage>
        <taxon>Eukaryota</taxon>
        <taxon>Fungi</taxon>
        <taxon>Dikarya</taxon>
        <taxon>Ascomycota</taxon>
        <taxon>Pezizomycotina</taxon>
        <taxon>Leotiomycetes</taxon>
        <taxon>Helotiales</taxon>
        <taxon>Lachnaceae</taxon>
        <taxon>Lachnellula</taxon>
    </lineage>
</organism>
<dbReference type="OrthoDB" id="2018133at2759"/>
<protein>
    <submittedName>
        <fullName evidence="2">3-hydroxypropionyl-coenzyme A dehydratase</fullName>
    </submittedName>
</protein>
<evidence type="ECO:0000313" key="3">
    <source>
        <dbReference type="Proteomes" id="UP000469558"/>
    </source>
</evidence>
<dbReference type="PANTHER" id="PTHR43684:SF4">
    <property type="entry name" value="ENOYL-COA HYDRATASE_ISOMERASE FAMILY PROTEIN (AFU_ORTHOLOGUE AFUA_1G01890)"/>
    <property type="match status" value="1"/>
</dbReference>
<dbReference type="CDD" id="cd06558">
    <property type="entry name" value="crotonase-like"/>
    <property type="match status" value="1"/>
</dbReference>
<dbReference type="AlphaFoldDB" id="A0A8T9BQT9"/>
<proteinExistence type="inferred from homology"/>
<accession>A0A8T9BQT9</accession>
<dbReference type="Gene3D" id="3.30.300.220">
    <property type="match status" value="1"/>
</dbReference>
<dbReference type="Pfam" id="PF00378">
    <property type="entry name" value="ECH_1"/>
    <property type="match status" value="2"/>
</dbReference>
<dbReference type="Proteomes" id="UP000469558">
    <property type="component" value="Unassembled WGS sequence"/>
</dbReference>
<dbReference type="InterPro" id="IPR029045">
    <property type="entry name" value="ClpP/crotonase-like_dom_sf"/>
</dbReference>
<dbReference type="Gene3D" id="1.10.12.10">
    <property type="entry name" value="Lyase 2-enoyl-coa Hydratase, Chain A, domain 2"/>
    <property type="match status" value="1"/>
</dbReference>
<dbReference type="InterPro" id="IPR001753">
    <property type="entry name" value="Enoyl-CoA_hydra/iso"/>
</dbReference>
<comment type="similarity">
    <text evidence="1">Belongs to the enoyl-CoA hydratase/isomerase family.</text>
</comment>